<keyword evidence="7" id="KW-0813">Transport</keyword>
<dbReference type="Pfam" id="PF02472">
    <property type="entry name" value="ExbD"/>
    <property type="match status" value="1"/>
</dbReference>
<evidence type="ECO:0000256" key="5">
    <source>
        <dbReference type="ARBA" id="ARBA00022989"/>
    </source>
</evidence>
<keyword evidence="7" id="KW-0653">Protein transport</keyword>
<evidence type="ECO:0000256" key="4">
    <source>
        <dbReference type="ARBA" id="ARBA00022692"/>
    </source>
</evidence>
<protein>
    <submittedName>
        <fullName evidence="8">Biopolymer transport protein ExbD</fullName>
    </submittedName>
</protein>
<dbReference type="GO" id="GO:0015031">
    <property type="term" value="P:protein transport"/>
    <property type="evidence" value="ECO:0007669"/>
    <property type="project" value="UniProtKB-KW"/>
</dbReference>
<dbReference type="Proteomes" id="UP000317315">
    <property type="component" value="Unassembled WGS sequence"/>
</dbReference>
<keyword evidence="6" id="KW-0472">Membrane</keyword>
<keyword evidence="9" id="KW-1185">Reference proteome</keyword>
<proteinExistence type="inferred from homology"/>
<dbReference type="GO" id="GO:0022857">
    <property type="term" value="F:transmembrane transporter activity"/>
    <property type="evidence" value="ECO:0007669"/>
    <property type="project" value="InterPro"/>
</dbReference>
<dbReference type="GO" id="GO:0005886">
    <property type="term" value="C:plasma membrane"/>
    <property type="evidence" value="ECO:0007669"/>
    <property type="project" value="UniProtKB-SubCell"/>
</dbReference>
<sequence length="129" mass="14921">MRKIRKPKSPITSLIDISLLLLVYFMLITNYSQTNVVEVNPPSMKNCETIEQEKTVFITITKNGKIFLDGKEVNYNQLSDLLKNYNPKTTFIIKADKETAFKNVLNLVDKLKSLNLNYFVAVERTEDEK</sequence>
<dbReference type="PANTHER" id="PTHR30558">
    <property type="entry name" value="EXBD MEMBRANE COMPONENT OF PMF-DRIVEN MACROMOLECULE IMPORT SYSTEM"/>
    <property type="match status" value="1"/>
</dbReference>
<dbReference type="OrthoDB" id="8858387at2"/>
<evidence type="ECO:0000256" key="1">
    <source>
        <dbReference type="ARBA" id="ARBA00004162"/>
    </source>
</evidence>
<comment type="subcellular location">
    <subcellularLocation>
        <location evidence="1">Cell membrane</location>
        <topology evidence="1">Single-pass membrane protein</topology>
    </subcellularLocation>
    <subcellularLocation>
        <location evidence="7">Cell membrane</location>
        <topology evidence="7">Single-pass type II membrane protein</topology>
    </subcellularLocation>
</comment>
<evidence type="ECO:0000313" key="9">
    <source>
        <dbReference type="Proteomes" id="UP000317315"/>
    </source>
</evidence>
<dbReference type="Gene3D" id="3.30.420.270">
    <property type="match status" value="1"/>
</dbReference>
<keyword evidence="3" id="KW-1003">Cell membrane</keyword>
<keyword evidence="5" id="KW-1133">Transmembrane helix</keyword>
<dbReference type="AlphaFoldDB" id="A0A521BMZ6"/>
<gene>
    <name evidence="8" type="ORF">SAMN06269117_10646</name>
</gene>
<accession>A0A521BMZ6</accession>
<comment type="similarity">
    <text evidence="2 7">Belongs to the ExbD/TolR family.</text>
</comment>
<dbReference type="EMBL" id="FXTM01000006">
    <property type="protein sequence ID" value="SMO48527.1"/>
    <property type="molecule type" value="Genomic_DNA"/>
</dbReference>
<dbReference type="RefSeq" id="WP_142934653.1">
    <property type="nucleotide sequence ID" value="NZ_FXTM01000006.1"/>
</dbReference>
<evidence type="ECO:0000256" key="2">
    <source>
        <dbReference type="ARBA" id="ARBA00005811"/>
    </source>
</evidence>
<evidence type="ECO:0000256" key="7">
    <source>
        <dbReference type="RuleBase" id="RU003879"/>
    </source>
</evidence>
<name>A0A521BMZ6_9BACT</name>
<organism evidence="8 9">
    <name type="scientific">Balnearium lithotrophicum</name>
    <dbReference type="NCBI Taxonomy" id="223788"/>
    <lineage>
        <taxon>Bacteria</taxon>
        <taxon>Pseudomonadati</taxon>
        <taxon>Aquificota</taxon>
        <taxon>Aquificia</taxon>
        <taxon>Desulfurobacteriales</taxon>
        <taxon>Desulfurobacteriaceae</taxon>
        <taxon>Balnearium</taxon>
    </lineage>
</organism>
<dbReference type="InterPro" id="IPR003400">
    <property type="entry name" value="ExbD"/>
</dbReference>
<reference evidence="8 9" key="1">
    <citation type="submission" date="2017-05" db="EMBL/GenBank/DDBJ databases">
        <authorList>
            <person name="Varghese N."/>
            <person name="Submissions S."/>
        </authorList>
    </citation>
    <scope>NUCLEOTIDE SEQUENCE [LARGE SCALE GENOMIC DNA]</scope>
    <source>
        <strain evidence="8 9">DSM 16304</strain>
    </source>
</reference>
<evidence type="ECO:0000313" key="8">
    <source>
        <dbReference type="EMBL" id="SMO48527.1"/>
    </source>
</evidence>
<keyword evidence="4 7" id="KW-0812">Transmembrane</keyword>
<evidence type="ECO:0000256" key="6">
    <source>
        <dbReference type="ARBA" id="ARBA00023136"/>
    </source>
</evidence>
<evidence type="ECO:0000256" key="3">
    <source>
        <dbReference type="ARBA" id="ARBA00022475"/>
    </source>
</evidence>